<dbReference type="Gene3D" id="3.40.50.720">
    <property type="entry name" value="NAD(P)-binding Rossmann-like Domain"/>
    <property type="match status" value="1"/>
</dbReference>
<dbReference type="Proteomes" id="UP000295832">
    <property type="component" value="Unassembled WGS sequence"/>
</dbReference>
<accession>A0A4R8HQB7</accession>
<dbReference type="Gene3D" id="3.90.550.10">
    <property type="entry name" value="Spore Coat Polysaccharide Biosynthesis Protein SpsA, Chain A"/>
    <property type="match status" value="1"/>
</dbReference>
<dbReference type="GO" id="GO:0008168">
    <property type="term" value="F:methyltransferase activity"/>
    <property type="evidence" value="ECO:0007669"/>
    <property type="project" value="UniProtKB-KW"/>
</dbReference>
<keyword evidence="3" id="KW-0489">Methyltransferase</keyword>
<evidence type="ECO:0000313" key="3">
    <source>
        <dbReference type="EMBL" id="TDX58923.1"/>
    </source>
</evidence>
<dbReference type="SUPFAM" id="SSF53448">
    <property type="entry name" value="Nucleotide-diphospho-sugar transferases"/>
    <property type="match status" value="1"/>
</dbReference>
<comment type="caution">
    <text evidence="3">The sequence shown here is derived from an EMBL/GenBank/DDBJ whole genome shotgun (WGS) entry which is preliminary data.</text>
</comment>
<dbReference type="InterPro" id="IPR029063">
    <property type="entry name" value="SAM-dependent_MTases_sf"/>
</dbReference>
<proteinExistence type="predicted"/>
<dbReference type="InterPro" id="IPR029044">
    <property type="entry name" value="Nucleotide-diphossugar_trans"/>
</dbReference>
<organism evidence="3 4">
    <name type="scientific">Orenia marismortui</name>
    <dbReference type="NCBI Taxonomy" id="46469"/>
    <lineage>
        <taxon>Bacteria</taxon>
        <taxon>Bacillati</taxon>
        <taxon>Bacillota</taxon>
        <taxon>Clostridia</taxon>
        <taxon>Halanaerobiales</taxon>
        <taxon>Halobacteroidaceae</taxon>
        <taxon>Orenia</taxon>
    </lineage>
</organism>
<evidence type="ECO:0000313" key="4">
    <source>
        <dbReference type="Proteomes" id="UP000295832"/>
    </source>
</evidence>
<keyword evidence="4" id="KW-1185">Reference proteome</keyword>
<reference evidence="3 4" key="1">
    <citation type="submission" date="2019-03" db="EMBL/GenBank/DDBJ databases">
        <title>Subsurface microbial communities from deep shales in Ohio and West Virginia, USA.</title>
        <authorList>
            <person name="Wrighton K."/>
        </authorList>
    </citation>
    <scope>NUCLEOTIDE SEQUENCE [LARGE SCALE GENOMIC DNA]</scope>
    <source>
        <strain evidence="3 4">MSL 6dP</strain>
    </source>
</reference>
<gene>
    <name evidence="3" type="ORF">C7959_10261</name>
</gene>
<name>A0A4R8HQB7_9FIRM</name>
<dbReference type="Pfam" id="PF00535">
    <property type="entry name" value="Glycos_transf_2"/>
    <property type="match status" value="1"/>
</dbReference>
<feature type="domain" description="Glycosyltransferase 2-like" evidence="1">
    <location>
        <begin position="8"/>
        <end position="139"/>
    </location>
</feature>
<protein>
    <submittedName>
        <fullName evidence="3">C-methyltransferase-like protein</fullName>
    </submittedName>
</protein>
<dbReference type="InterPro" id="IPR001173">
    <property type="entry name" value="Glyco_trans_2-like"/>
</dbReference>
<feature type="domain" description="C-methyltransferase" evidence="2">
    <location>
        <begin position="281"/>
        <end position="383"/>
    </location>
</feature>
<dbReference type="SUPFAM" id="SSF53335">
    <property type="entry name" value="S-adenosyl-L-methionine-dependent methyltransferases"/>
    <property type="match status" value="1"/>
</dbReference>
<keyword evidence="3" id="KW-0808">Transferase</keyword>
<dbReference type="InterPro" id="IPR013691">
    <property type="entry name" value="MeTrfase_14"/>
</dbReference>
<dbReference type="RefSeq" id="WP_134114494.1">
    <property type="nucleotide sequence ID" value="NZ_SOEG01000002.1"/>
</dbReference>
<evidence type="ECO:0000259" key="1">
    <source>
        <dbReference type="Pfam" id="PF00535"/>
    </source>
</evidence>
<dbReference type="AlphaFoldDB" id="A0A4R8HQB7"/>
<dbReference type="EMBL" id="SOEG01000002">
    <property type="protein sequence ID" value="TDX58923.1"/>
    <property type="molecule type" value="Genomic_DNA"/>
</dbReference>
<evidence type="ECO:0000259" key="2">
    <source>
        <dbReference type="Pfam" id="PF08484"/>
    </source>
</evidence>
<dbReference type="GO" id="GO:0032259">
    <property type="term" value="P:methylation"/>
    <property type="evidence" value="ECO:0007669"/>
    <property type="project" value="UniProtKB-KW"/>
</dbReference>
<dbReference type="Pfam" id="PF08484">
    <property type="entry name" value="Methyltransf_14"/>
    <property type="match status" value="1"/>
</dbReference>
<sequence>MKDLAPIGISTYSRINHLTQTIEALRKNTLANQSELYIFSDAPKEGDEEIVAEIREYIKTIDGFKKVYIIEREKNGRVANNRNGIKQLLNKHGKMIWLEDDIVTASGFLTFMNKALDFYEDDDRVLSITGYSPPIKSPKEYNKDIFLLQRFSGWGFATWKDKFDPYRFELSKYEITKFLDNNIKIEQFKKNGKDMFETLLKQYYGEFNGLDVQVMFYQFQHDLFTIYPIESLVQNIGFDGSGLHSEATNKFHIDRLWDKKDNFMFKKNITVDERIRKSNYNFRSSNEDYRNLSLELANYIKDKGIEEIIVYGAGNVGKSLVKALKIKNIKVNCIVDRNKFLWGTFIEGIEIISLKEALKKNLNFYVIASFDFKEEIAYRLKTKYSKLGIGCKIFSFDDIETK</sequence>